<evidence type="ECO:0000256" key="3">
    <source>
        <dbReference type="ARBA" id="ARBA00022827"/>
    </source>
</evidence>
<dbReference type="PANTHER" id="PTHR42973:SF22">
    <property type="entry name" value="FAD-BINDING PCMH-TYPE DOMAIN-CONTAINING PROTEIN-RELATED"/>
    <property type="match status" value="1"/>
</dbReference>
<dbReference type="PANTHER" id="PTHR42973">
    <property type="entry name" value="BINDING OXIDOREDUCTASE, PUTATIVE (AFU_ORTHOLOGUE AFUA_1G17690)-RELATED"/>
    <property type="match status" value="1"/>
</dbReference>
<keyword evidence="4" id="KW-0560">Oxidoreductase</keyword>
<evidence type="ECO:0000256" key="1">
    <source>
        <dbReference type="ARBA" id="ARBA00005466"/>
    </source>
</evidence>
<dbReference type="Proteomes" id="UP000754883">
    <property type="component" value="Unassembled WGS sequence"/>
</dbReference>
<dbReference type="InterPro" id="IPR016169">
    <property type="entry name" value="FAD-bd_PCMH_sub2"/>
</dbReference>
<evidence type="ECO:0000256" key="4">
    <source>
        <dbReference type="ARBA" id="ARBA00023002"/>
    </source>
</evidence>
<keyword evidence="2" id="KW-0285">Flavoprotein</keyword>
<dbReference type="InterPro" id="IPR036318">
    <property type="entry name" value="FAD-bd_PCMH-like_sf"/>
</dbReference>
<evidence type="ECO:0000313" key="7">
    <source>
        <dbReference type="Proteomes" id="UP000754883"/>
    </source>
</evidence>
<dbReference type="SUPFAM" id="SSF56176">
    <property type="entry name" value="FAD-binding/transporter-associated domain-like"/>
    <property type="match status" value="1"/>
</dbReference>
<reference evidence="7" key="1">
    <citation type="submission" date="2019-06" db="EMBL/GenBank/DDBJ databases">
        <authorList>
            <person name="Broberg M."/>
        </authorList>
    </citation>
    <scope>NUCLEOTIDE SEQUENCE [LARGE SCALE GENOMIC DNA]</scope>
</reference>
<comment type="similarity">
    <text evidence="1">Belongs to the oxygen-dependent FAD-linked oxidoreductase family.</text>
</comment>
<keyword evidence="3" id="KW-0274">FAD</keyword>
<sequence>MTVSQAIEALKQTIADANFVERGTDEFTKLNTSYLSGLESDLEPAWIIQPRSKEDVPSFLKTIKPFVGTVGFAVRGAGQQPLPGSANVQDGITLDLGLLKGIDVKDGVVEIAAGERWGAVYEKLDPHGLAVAGGRSAVGGIGGLSLMGGLSFFSSREGFIVDNIINYEVALASGEIVNANADENADLWTALKGAGNNLGIVTRFDMRTFKQGPIYGGTVFYFSPSFPSQIEALVTELRKPDASKETHLMISQGFSAAINKDTIMCLNQPYYTQAVEDPPELQPFTKVQPQIDQMNSMRLHTVLEGAKEQEASSQTNVRCAYMNITVKADADTLKAASEFYTAGLTEPVKSVENAMYSFTLQPYPLSLLEKSAASGDNVLGLNPSDGPLVSVLLLSYWKNKSDDETVLGMMKDGLAKMKADAESRGQLLPFVYMNYAFSHQDPLASYGEENREKLAQASKKYDPEGVFQKGITGGFKLF</sequence>
<dbReference type="Gene3D" id="3.30.465.10">
    <property type="match status" value="1"/>
</dbReference>
<dbReference type="EMBL" id="CABFNO020001546">
    <property type="protein sequence ID" value="CAG9998328.1"/>
    <property type="molecule type" value="Genomic_DNA"/>
</dbReference>
<name>A0A9N9YAW1_9HYPO</name>
<dbReference type="InterPro" id="IPR016166">
    <property type="entry name" value="FAD-bd_PCMH"/>
</dbReference>
<dbReference type="GO" id="GO:0016491">
    <property type="term" value="F:oxidoreductase activity"/>
    <property type="evidence" value="ECO:0007669"/>
    <property type="project" value="UniProtKB-KW"/>
</dbReference>
<keyword evidence="7" id="KW-1185">Reference proteome</keyword>
<dbReference type="AlphaFoldDB" id="A0A9N9YAW1"/>
<organism evidence="6 7">
    <name type="scientific">Clonostachys byssicola</name>
    <dbReference type="NCBI Taxonomy" id="160290"/>
    <lineage>
        <taxon>Eukaryota</taxon>
        <taxon>Fungi</taxon>
        <taxon>Dikarya</taxon>
        <taxon>Ascomycota</taxon>
        <taxon>Pezizomycotina</taxon>
        <taxon>Sordariomycetes</taxon>
        <taxon>Hypocreomycetidae</taxon>
        <taxon>Hypocreales</taxon>
        <taxon>Bionectriaceae</taxon>
        <taxon>Clonostachys</taxon>
    </lineage>
</organism>
<protein>
    <recommendedName>
        <fullName evidence="5">FAD-binding PCMH-type domain-containing protein</fullName>
    </recommendedName>
</protein>
<dbReference type="GO" id="GO:0071949">
    <property type="term" value="F:FAD binding"/>
    <property type="evidence" value="ECO:0007669"/>
    <property type="project" value="InterPro"/>
</dbReference>
<comment type="caution">
    <text evidence="6">The sequence shown here is derived from an EMBL/GenBank/DDBJ whole genome shotgun (WGS) entry which is preliminary data.</text>
</comment>
<dbReference type="InterPro" id="IPR006094">
    <property type="entry name" value="Oxid_FAD_bind_N"/>
</dbReference>
<dbReference type="Pfam" id="PF01565">
    <property type="entry name" value="FAD_binding_4"/>
    <property type="match status" value="1"/>
</dbReference>
<dbReference type="InterPro" id="IPR050416">
    <property type="entry name" value="FAD-linked_Oxidoreductase"/>
</dbReference>
<dbReference type="PROSITE" id="PS51387">
    <property type="entry name" value="FAD_PCMH"/>
    <property type="match status" value="1"/>
</dbReference>
<evidence type="ECO:0000259" key="5">
    <source>
        <dbReference type="PROSITE" id="PS51387"/>
    </source>
</evidence>
<reference evidence="6 7" key="2">
    <citation type="submission" date="2021-10" db="EMBL/GenBank/DDBJ databases">
        <authorList>
            <person name="Piombo E."/>
        </authorList>
    </citation>
    <scope>NUCLEOTIDE SEQUENCE [LARGE SCALE GENOMIC DNA]</scope>
</reference>
<accession>A0A9N9YAW1</accession>
<evidence type="ECO:0000256" key="2">
    <source>
        <dbReference type="ARBA" id="ARBA00022630"/>
    </source>
</evidence>
<dbReference type="OrthoDB" id="2151789at2759"/>
<evidence type="ECO:0000313" key="6">
    <source>
        <dbReference type="EMBL" id="CAG9998328.1"/>
    </source>
</evidence>
<feature type="domain" description="FAD-binding PCMH-type" evidence="5">
    <location>
        <begin position="40"/>
        <end position="211"/>
    </location>
</feature>
<gene>
    <name evidence="6" type="ORF">CBYS24578_00003624</name>
</gene>
<proteinExistence type="inferred from homology"/>